<sequence>MSIDQPTGGVNMTYGSGDAQYLRYWKPKSPNAPIVLFVHGGSWRSGTYLDLIGSPKITHLTGRGYVFAIVNYTLIPSATMEEQVQVADLLVYLVRNAATLDFDPQRVILMEHSSGAHIATLLRTDERYSEKAGIDIYIVRAVISLDGSNYNAVAEITDSSRPVAESTIRGLGTDPKRPKDEGFEDHMQMPLRLGDSTYPATLVMNNWLKVHVPVTIPST</sequence>
<dbReference type="PANTHER" id="PTHR48081">
    <property type="entry name" value="AB HYDROLASE SUPERFAMILY PROTEIN C4A8.06C"/>
    <property type="match status" value="1"/>
</dbReference>
<accession>A0A9P5L699</accession>
<dbReference type="InterPro" id="IPR029058">
    <property type="entry name" value="AB_hydrolase_fold"/>
</dbReference>
<dbReference type="AlphaFoldDB" id="A0A9P5L699"/>
<feature type="compositionally biased region" description="Basic and acidic residues" evidence="2">
    <location>
        <begin position="174"/>
        <end position="186"/>
    </location>
</feature>
<evidence type="ECO:0000256" key="2">
    <source>
        <dbReference type="SAM" id="MobiDB-lite"/>
    </source>
</evidence>
<proteinExistence type="predicted"/>
<reference evidence="4" key="1">
    <citation type="submission" date="2020-02" db="EMBL/GenBank/DDBJ databases">
        <authorList>
            <person name="Lichtner F.J."/>
        </authorList>
    </citation>
    <scope>NUCLEOTIDE SEQUENCE</scope>
    <source>
        <strain evidence="4">G10</strain>
    </source>
</reference>
<evidence type="ECO:0000313" key="4">
    <source>
        <dbReference type="EMBL" id="KAF7528517.1"/>
    </source>
</evidence>
<dbReference type="GO" id="GO:0017000">
    <property type="term" value="P:antibiotic biosynthetic process"/>
    <property type="evidence" value="ECO:0007669"/>
    <property type="project" value="UniProtKB-ARBA"/>
</dbReference>
<dbReference type="EMBL" id="JAAOZQ010000010">
    <property type="protein sequence ID" value="KAF7528517.1"/>
    <property type="molecule type" value="Genomic_DNA"/>
</dbReference>
<feature type="region of interest" description="Disordered" evidence="2">
    <location>
        <begin position="164"/>
        <end position="186"/>
    </location>
</feature>
<protein>
    <recommendedName>
        <fullName evidence="3">BD-FAE-like domain-containing protein</fullName>
    </recommendedName>
</protein>
<dbReference type="SUPFAM" id="SSF53474">
    <property type="entry name" value="alpha/beta-Hydrolases"/>
    <property type="match status" value="1"/>
</dbReference>
<keyword evidence="1" id="KW-0378">Hydrolase</keyword>
<dbReference type="Gene3D" id="3.40.50.1820">
    <property type="entry name" value="alpha/beta hydrolase"/>
    <property type="match status" value="1"/>
</dbReference>
<dbReference type="GO" id="GO:0016787">
    <property type="term" value="F:hydrolase activity"/>
    <property type="evidence" value="ECO:0007669"/>
    <property type="project" value="UniProtKB-KW"/>
</dbReference>
<dbReference type="Pfam" id="PF20434">
    <property type="entry name" value="BD-FAE"/>
    <property type="match status" value="1"/>
</dbReference>
<dbReference type="PANTHER" id="PTHR48081:SF33">
    <property type="entry name" value="KYNURENINE FORMAMIDASE"/>
    <property type="match status" value="1"/>
</dbReference>
<name>A0A9P5L699_PENCR</name>
<dbReference type="InterPro" id="IPR049492">
    <property type="entry name" value="BD-FAE-like_dom"/>
</dbReference>
<evidence type="ECO:0000256" key="1">
    <source>
        <dbReference type="ARBA" id="ARBA00022801"/>
    </source>
</evidence>
<gene>
    <name evidence="4" type="ORF">PCG10_000361</name>
</gene>
<keyword evidence="5" id="KW-1185">Reference proteome</keyword>
<organism evidence="4 5">
    <name type="scientific">Penicillium crustosum</name>
    <name type="common">Blue mold fungus</name>
    <dbReference type="NCBI Taxonomy" id="36656"/>
    <lineage>
        <taxon>Eukaryota</taxon>
        <taxon>Fungi</taxon>
        <taxon>Dikarya</taxon>
        <taxon>Ascomycota</taxon>
        <taxon>Pezizomycotina</taxon>
        <taxon>Eurotiomycetes</taxon>
        <taxon>Eurotiomycetidae</taxon>
        <taxon>Eurotiales</taxon>
        <taxon>Aspergillaceae</taxon>
        <taxon>Penicillium</taxon>
    </lineage>
</organism>
<evidence type="ECO:0000313" key="5">
    <source>
        <dbReference type="Proteomes" id="UP000701341"/>
    </source>
</evidence>
<dbReference type="GO" id="GO:0072330">
    <property type="term" value="P:monocarboxylic acid biosynthetic process"/>
    <property type="evidence" value="ECO:0007669"/>
    <property type="project" value="UniProtKB-ARBA"/>
</dbReference>
<dbReference type="InterPro" id="IPR050300">
    <property type="entry name" value="GDXG_lipolytic_enzyme"/>
</dbReference>
<evidence type="ECO:0000259" key="3">
    <source>
        <dbReference type="Pfam" id="PF20434"/>
    </source>
</evidence>
<dbReference type="Proteomes" id="UP000701341">
    <property type="component" value="Unassembled WGS sequence"/>
</dbReference>
<comment type="caution">
    <text evidence="4">The sequence shown here is derived from an EMBL/GenBank/DDBJ whole genome shotgun (WGS) entry which is preliminary data.</text>
</comment>
<feature type="domain" description="BD-FAE-like" evidence="3">
    <location>
        <begin position="28"/>
        <end position="127"/>
    </location>
</feature>